<sequence>MKDQQILVFHFVQQNRNNALPVFNKSHLQQRNAENSPVHYV</sequence>
<proteinExistence type="predicted"/>
<dbReference type="HOGENOM" id="CLU_3272650_0_0_6"/>
<dbReference type="EMBL" id="CP003390">
    <property type="protein sequence ID" value="AFI82930.1"/>
    <property type="molecule type" value="Genomic_DNA"/>
</dbReference>
<protein>
    <submittedName>
        <fullName evidence="1">Uncharacterized protein</fullName>
    </submittedName>
</protein>
<accession>I1XEW1</accession>
<organism evidence="1 2">
    <name type="scientific">Methylophaga nitratireducenticrescens</name>
    <dbReference type="NCBI Taxonomy" id="754476"/>
    <lineage>
        <taxon>Bacteria</taxon>
        <taxon>Pseudomonadati</taxon>
        <taxon>Pseudomonadota</taxon>
        <taxon>Gammaproteobacteria</taxon>
        <taxon>Thiotrichales</taxon>
        <taxon>Piscirickettsiaceae</taxon>
        <taxon>Methylophaga</taxon>
    </lineage>
</organism>
<reference evidence="1 2" key="2">
    <citation type="journal article" date="2013" name="Int. J. Syst. Evol. Microbiol.">
        <title>Methylophaga nitratireducenticrescens sp. nov. and Methylophaga frappieri sp. nov., isolated from the biofilm of the methanol-fed denitrification system treating the seawater at the Montreal Biodome.</title>
        <authorList>
            <person name="Villeneuve C."/>
            <person name="Martineau C."/>
            <person name="Mauffrey F."/>
            <person name="Villemur R."/>
        </authorList>
    </citation>
    <scope>NUCLEOTIDE SEQUENCE [LARGE SCALE GENOMIC DNA]</scope>
    <source>
        <strain evidence="1 2">JAM1</strain>
    </source>
</reference>
<name>I1XEW1_METNJ</name>
<dbReference type="AlphaFoldDB" id="I1XEW1"/>
<dbReference type="Proteomes" id="UP000009144">
    <property type="component" value="Chromosome"/>
</dbReference>
<gene>
    <name evidence="1" type="ordered locus">Q7A_69</name>
</gene>
<evidence type="ECO:0000313" key="1">
    <source>
        <dbReference type="EMBL" id="AFI82930.1"/>
    </source>
</evidence>
<keyword evidence="2" id="KW-1185">Reference proteome</keyword>
<evidence type="ECO:0000313" key="2">
    <source>
        <dbReference type="Proteomes" id="UP000009144"/>
    </source>
</evidence>
<reference evidence="1 2" key="1">
    <citation type="journal article" date="2012" name="J. Bacteriol.">
        <title>Complete genome sequences of Methylophaga sp. strain JAM1 and Methylophaga sp. strain JAM7.</title>
        <authorList>
            <person name="Villeneuve C."/>
            <person name="Martineau C."/>
            <person name="Mauffrey F."/>
            <person name="Villemur R."/>
        </authorList>
    </citation>
    <scope>NUCLEOTIDE SEQUENCE [LARGE SCALE GENOMIC DNA]</scope>
    <source>
        <strain evidence="1 2">JAM1</strain>
    </source>
</reference>
<dbReference type="PATRIC" id="fig|754476.3.peg.68"/>